<gene>
    <name evidence="1" type="ORF">LNTAR_22949</name>
</gene>
<dbReference type="RefSeq" id="WP_007277022.1">
    <property type="nucleotide sequence ID" value="NZ_ABCK01000002.1"/>
</dbReference>
<keyword evidence="2" id="KW-1185">Reference proteome</keyword>
<proteinExistence type="predicted"/>
<dbReference type="EMBL" id="ABCK01000002">
    <property type="protein sequence ID" value="EDM29298.1"/>
    <property type="molecule type" value="Genomic_DNA"/>
</dbReference>
<organism evidence="1 2">
    <name type="scientific">Lentisphaera araneosa HTCC2155</name>
    <dbReference type="NCBI Taxonomy" id="313628"/>
    <lineage>
        <taxon>Bacteria</taxon>
        <taxon>Pseudomonadati</taxon>
        <taxon>Lentisphaerota</taxon>
        <taxon>Lentisphaeria</taxon>
        <taxon>Lentisphaerales</taxon>
        <taxon>Lentisphaeraceae</taxon>
        <taxon>Lentisphaera</taxon>
    </lineage>
</organism>
<dbReference type="Proteomes" id="UP000004947">
    <property type="component" value="Unassembled WGS sequence"/>
</dbReference>
<accession>A6DGI1</accession>
<name>A6DGI1_9BACT</name>
<evidence type="ECO:0000313" key="1">
    <source>
        <dbReference type="EMBL" id="EDM29298.1"/>
    </source>
</evidence>
<dbReference type="STRING" id="313628.LNTAR_22949"/>
<comment type="caution">
    <text evidence="1">The sequence shown here is derived from an EMBL/GenBank/DDBJ whole genome shotgun (WGS) entry which is preliminary data.</text>
</comment>
<reference evidence="1 2" key="1">
    <citation type="journal article" date="2010" name="J. Bacteriol.">
        <title>Genome sequence of Lentisphaera araneosa HTCC2155T, the type species of the order Lentisphaerales in the phylum Lentisphaerae.</title>
        <authorList>
            <person name="Thrash J.C."/>
            <person name="Cho J.C."/>
            <person name="Vergin K.L."/>
            <person name="Morris R.M."/>
            <person name="Giovannoni S.J."/>
        </authorList>
    </citation>
    <scope>NUCLEOTIDE SEQUENCE [LARGE SCALE GENOMIC DNA]</scope>
    <source>
        <strain evidence="1 2">HTCC2155</strain>
    </source>
</reference>
<evidence type="ECO:0000313" key="2">
    <source>
        <dbReference type="Proteomes" id="UP000004947"/>
    </source>
</evidence>
<sequence length="152" mass="17475">MRYLILVLILCLVSCDSEQKPVAPKVDQEASSKETALPEEKVLPKVDVKVAWLREFPSGDRYIPRHDYTELPAALGHKVLAVLQSAPKHEPDLDMYDYASPALKVESKVYYLAAHRIVNLETKETYYSEGLYKELYAEWLQYIVEVEAEENE</sequence>
<dbReference type="AlphaFoldDB" id="A6DGI1"/>
<protein>
    <submittedName>
        <fullName evidence="1">Uncharacterized protein</fullName>
    </submittedName>
</protein>